<evidence type="ECO:0000313" key="2">
    <source>
        <dbReference type="EMBL" id="KIG12242.1"/>
    </source>
</evidence>
<name>A0A0C2CWM4_9BACT</name>
<accession>A0A0C2CWM4</accession>
<sequence length="247" mass="27041">MREGRSKRCLFDVLDRAVVDPLMPGEGIGAGLAARIRDRPACIEGGCAEHLGRGGNKQDLSRWWAAGPRVTDWLRQQAAATAAGNRCADLRPALEYRLLPAELPRWRASANGHGLRRCPRAGPILRAASWGLPGRDAWLRDDVERRAGRRRHLRPHLPRAHRDLPTRLLGRPLVLQRAGLVRVLGSLLGYVVVLLGPAAAAGRRVELSLPVGLVLLGERLLRARLVLGRRGPSRLSRLRPAAAQLAS</sequence>
<keyword evidence="1" id="KW-0472">Membrane</keyword>
<keyword evidence="1" id="KW-1133">Transmembrane helix</keyword>
<dbReference type="Proteomes" id="UP000031599">
    <property type="component" value="Unassembled WGS sequence"/>
</dbReference>
<evidence type="ECO:0000313" key="3">
    <source>
        <dbReference type="Proteomes" id="UP000031599"/>
    </source>
</evidence>
<dbReference type="EMBL" id="JMCC02000143">
    <property type="protein sequence ID" value="KIG12242.1"/>
    <property type="molecule type" value="Genomic_DNA"/>
</dbReference>
<evidence type="ECO:0000256" key="1">
    <source>
        <dbReference type="SAM" id="Phobius"/>
    </source>
</evidence>
<comment type="caution">
    <text evidence="2">The sequence shown here is derived from an EMBL/GenBank/DDBJ whole genome shotgun (WGS) entry which is preliminary data.</text>
</comment>
<gene>
    <name evidence="2" type="ORF">DB30_01788</name>
</gene>
<dbReference type="AlphaFoldDB" id="A0A0C2CWM4"/>
<keyword evidence="1" id="KW-0812">Transmembrane</keyword>
<protein>
    <submittedName>
        <fullName evidence="2">Uncharacterized protein</fullName>
    </submittedName>
</protein>
<feature type="transmembrane region" description="Helical" evidence="1">
    <location>
        <begin position="180"/>
        <end position="201"/>
    </location>
</feature>
<reference evidence="2 3" key="1">
    <citation type="submission" date="2014-12" db="EMBL/GenBank/DDBJ databases">
        <title>Genome assembly of Enhygromyxa salina DSM 15201.</title>
        <authorList>
            <person name="Sharma G."/>
            <person name="Subramanian S."/>
        </authorList>
    </citation>
    <scope>NUCLEOTIDE SEQUENCE [LARGE SCALE GENOMIC DNA]</scope>
    <source>
        <strain evidence="2 3">DSM 15201</strain>
    </source>
</reference>
<proteinExistence type="predicted"/>
<organism evidence="2 3">
    <name type="scientific">Enhygromyxa salina</name>
    <dbReference type="NCBI Taxonomy" id="215803"/>
    <lineage>
        <taxon>Bacteria</taxon>
        <taxon>Pseudomonadati</taxon>
        <taxon>Myxococcota</taxon>
        <taxon>Polyangia</taxon>
        <taxon>Nannocystales</taxon>
        <taxon>Nannocystaceae</taxon>
        <taxon>Enhygromyxa</taxon>
    </lineage>
</organism>